<protein>
    <submittedName>
        <fullName evidence="1">Uncharacterized protein</fullName>
    </submittedName>
</protein>
<dbReference type="EMBL" id="JAHYBZ010000009">
    <property type="protein sequence ID" value="MBW6400822.1"/>
    <property type="molecule type" value="Genomic_DNA"/>
</dbReference>
<proteinExistence type="predicted"/>
<name>A0ABS7AET3_9PROT</name>
<evidence type="ECO:0000313" key="2">
    <source>
        <dbReference type="Proteomes" id="UP001196565"/>
    </source>
</evidence>
<comment type="caution">
    <text evidence="1">The sequence shown here is derived from an EMBL/GenBank/DDBJ whole genome shotgun (WGS) entry which is preliminary data.</text>
</comment>
<organism evidence="1 2">
    <name type="scientific">Roseomonas alba</name>
    <dbReference type="NCBI Taxonomy" id="2846776"/>
    <lineage>
        <taxon>Bacteria</taxon>
        <taxon>Pseudomonadati</taxon>
        <taxon>Pseudomonadota</taxon>
        <taxon>Alphaproteobacteria</taxon>
        <taxon>Acetobacterales</taxon>
        <taxon>Roseomonadaceae</taxon>
        <taxon>Roseomonas</taxon>
    </lineage>
</organism>
<reference evidence="1 2" key="1">
    <citation type="submission" date="2021-07" db="EMBL/GenBank/DDBJ databases">
        <authorList>
            <person name="So Y."/>
        </authorList>
    </citation>
    <scope>NUCLEOTIDE SEQUENCE [LARGE SCALE GENOMIC DNA]</scope>
    <source>
        <strain evidence="1 2">HJA6</strain>
    </source>
</reference>
<accession>A0ABS7AET3</accession>
<sequence>MGQILAFTRQAPAWPGLVAQLDPAPTWLLLNGLRPWVAAVRQKEDPLPAVLATLEAAGGAATLALSTHALMHGIAVQATRVVDVGCPHCSHVSDDEALILHAVTQAALGAEDPSLVLSSFVREAALIFLDPPLIGLAGRMREEGWQFRRRRAPMALH</sequence>
<gene>
    <name evidence="1" type="ORF">KPL78_23375</name>
</gene>
<dbReference type="RefSeq" id="WP_219765393.1">
    <property type="nucleotide sequence ID" value="NZ_JAHYBZ010000009.1"/>
</dbReference>
<dbReference type="Proteomes" id="UP001196565">
    <property type="component" value="Unassembled WGS sequence"/>
</dbReference>
<keyword evidence="2" id="KW-1185">Reference proteome</keyword>
<evidence type="ECO:0000313" key="1">
    <source>
        <dbReference type="EMBL" id="MBW6400822.1"/>
    </source>
</evidence>